<keyword evidence="4" id="KW-1185">Reference proteome</keyword>
<dbReference type="Proteomes" id="UP001269375">
    <property type="component" value="Unassembled WGS sequence"/>
</dbReference>
<dbReference type="EMBL" id="JARWAO010000004">
    <property type="protein sequence ID" value="MDR5896089.1"/>
    <property type="molecule type" value="Genomic_DNA"/>
</dbReference>
<reference evidence="3 4" key="1">
    <citation type="submission" date="2023-04" db="EMBL/GenBank/DDBJ databases">
        <title>A long-awaited taxogenomic arrangement of the family Halomonadaceae.</title>
        <authorList>
            <person name="De La Haba R."/>
            <person name="Chuvochina M."/>
            <person name="Wittouck S."/>
            <person name="Arahal D.R."/>
            <person name="Sanchez-Porro C."/>
            <person name="Hugenholtz P."/>
            <person name="Ventosa A."/>
        </authorList>
    </citation>
    <scope>NUCLEOTIDE SEQUENCE [LARGE SCALE GENOMIC DNA]</scope>
    <source>
        <strain evidence="3 4">DSM 22428</strain>
    </source>
</reference>
<dbReference type="InterPro" id="IPR000683">
    <property type="entry name" value="Gfo/Idh/MocA-like_OxRdtase_N"/>
</dbReference>
<proteinExistence type="predicted"/>
<dbReference type="Gene3D" id="3.30.360.10">
    <property type="entry name" value="Dihydrodipicolinate Reductase, domain 2"/>
    <property type="match status" value="1"/>
</dbReference>
<dbReference type="InterPro" id="IPR036291">
    <property type="entry name" value="NAD(P)-bd_dom_sf"/>
</dbReference>
<feature type="domain" description="Gfo/Idh/MocA-like oxidoreductase N-terminal" evidence="1">
    <location>
        <begin position="9"/>
        <end position="137"/>
    </location>
</feature>
<evidence type="ECO:0000313" key="3">
    <source>
        <dbReference type="EMBL" id="MDR5896089.1"/>
    </source>
</evidence>
<dbReference type="Gene3D" id="3.40.50.720">
    <property type="entry name" value="NAD(P)-binding Rossmann-like Domain"/>
    <property type="match status" value="1"/>
</dbReference>
<evidence type="ECO:0000313" key="4">
    <source>
        <dbReference type="Proteomes" id="UP001269375"/>
    </source>
</evidence>
<dbReference type="Pfam" id="PF22725">
    <property type="entry name" value="GFO_IDH_MocA_C3"/>
    <property type="match status" value="1"/>
</dbReference>
<dbReference type="InterPro" id="IPR051317">
    <property type="entry name" value="Gfo/Idh/MocA_oxidoreduct"/>
</dbReference>
<dbReference type="RefSeq" id="WP_251594441.1">
    <property type="nucleotide sequence ID" value="NZ_JAMLJI010000004.1"/>
</dbReference>
<evidence type="ECO:0000259" key="1">
    <source>
        <dbReference type="Pfam" id="PF01408"/>
    </source>
</evidence>
<dbReference type="SUPFAM" id="SSF51735">
    <property type="entry name" value="NAD(P)-binding Rossmann-fold domains"/>
    <property type="match status" value="1"/>
</dbReference>
<dbReference type="SUPFAM" id="SSF55347">
    <property type="entry name" value="Glyceraldehyde-3-phosphate dehydrogenase-like, C-terminal domain"/>
    <property type="match status" value="1"/>
</dbReference>
<protein>
    <submittedName>
        <fullName evidence="3">Gfo/Idh/MocA family oxidoreductase</fullName>
    </submittedName>
</protein>
<gene>
    <name evidence="3" type="ORF">QC825_08405</name>
</gene>
<dbReference type="InterPro" id="IPR055170">
    <property type="entry name" value="GFO_IDH_MocA-like_dom"/>
</dbReference>
<accession>A0ABU1GVL8</accession>
<dbReference type="PANTHER" id="PTHR43708">
    <property type="entry name" value="CONSERVED EXPRESSED OXIDOREDUCTASE (EUROFUNG)"/>
    <property type="match status" value="1"/>
</dbReference>
<dbReference type="PANTHER" id="PTHR43708:SF3">
    <property type="entry name" value="OXIDOREDUCTASE"/>
    <property type="match status" value="1"/>
</dbReference>
<feature type="domain" description="GFO/IDH/MocA-like oxidoreductase" evidence="2">
    <location>
        <begin position="150"/>
        <end position="280"/>
    </location>
</feature>
<name>A0ABU1GVL8_9GAMM</name>
<comment type="caution">
    <text evidence="3">The sequence shown here is derived from an EMBL/GenBank/DDBJ whole genome shotgun (WGS) entry which is preliminary data.</text>
</comment>
<organism evidence="3 4">
    <name type="scientific">Larsenimonas suaedae</name>
    <dbReference type="NCBI Taxonomy" id="1851019"/>
    <lineage>
        <taxon>Bacteria</taxon>
        <taxon>Pseudomonadati</taxon>
        <taxon>Pseudomonadota</taxon>
        <taxon>Gammaproteobacteria</taxon>
        <taxon>Oceanospirillales</taxon>
        <taxon>Halomonadaceae</taxon>
        <taxon>Larsenimonas</taxon>
    </lineage>
</organism>
<evidence type="ECO:0000259" key="2">
    <source>
        <dbReference type="Pfam" id="PF22725"/>
    </source>
</evidence>
<sequence>MAQPLMPVRMGMIGGGDGAFIGKVHRLAAALDGHIELVSGSFSRTDDNNRRTGALCGLSPERVHTDWRALLEAERQLPEDQRMQMVAIVTPNHLHVPMAVAALEAGFHVMSEKPAGLSLEQTQALPQALADSGRLYGLSHTYLGYPLVWQARDMVARNELGALRKIHVEYPQGWLADQPEAQGNKQAAWRTDPAFSGASGCMADIGTHAFGLAEFVSGHRIDALCAALGIHAEGRQLDDDGDVLFKTAEGASGTLTVSQVCTGEENGLRLRIHGETGSLEWCQMAPNSLIHRRAQAPMQIFRGGIDQPGLCDEARRRFRLPGGHPEGYLEALANLYSDFAHAIRAQNAHDAEGVPTLASGLRGMAFIEAVTASHRSSEKWTSVTDTDAYLEAQRRQATQGE</sequence>
<dbReference type="Pfam" id="PF01408">
    <property type="entry name" value="GFO_IDH_MocA"/>
    <property type="match status" value="1"/>
</dbReference>